<dbReference type="Proteomes" id="UP000434276">
    <property type="component" value="Unassembled WGS sequence"/>
</dbReference>
<dbReference type="AlphaFoldDB" id="A0A5S9XH92"/>
<organism evidence="1 2">
    <name type="scientific">Arabidopsis thaliana</name>
    <name type="common">Mouse-ear cress</name>
    <dbReference type="NCBI Taxonomy" id="3702"/>
    <lineage>
        <taxon>Eukaryota</taxon>
        <taxon>Viridiplantae</taxon>
        <taxon>Streptophyta</taxon>
        <taxon>Embryophyta</taxon>
        <taxon>Tracheophyta</taxon>
        <taxon>Spermatophyta</taxon>
        <taxon>Magnoliopsida</taxon>
        <taxon>eudicotyledons</taxon>
        <taxon>Gunneridae</taxon>
        <taxon>Pentapetalae</taxon>
        <taxon>rosids</taxon>
        <taxon>malvids</taxon>
        <taxon>Brassicales</taxon>
        <taxon>Brassicaceae</taxon>
        <taxon>Camelineae</taxon>
        <taxon>Arabidopsis</taxon>
    </lineage>
</organism>
<protein>
    <submittedName>
        <fullName evidence="1">Uncharacterized protein</fullName>
    </submittedName>
</protein>
<proteinExistence type="predicted"/>
<evidence type="ECO:0000313" key="2">
    <source>
        <dbReference type="Proteomes" id="UP000434276"/>
    </source>
</evidence>
<dbReference type="EMBL" id="CACSHJ010000089">
    <property type="protein sequence ID" value="CAA0384176.1"/>
    <property type="molecule type" value="Genomic_DNA"/>
</dbReference>
<name>A0A5S9XH92_ARATH</name>
<gene>
    <name evidence="1" type="ORF">C24_LOCUS14368</name>
</gene>
<accession>A0A5S9XH92</accession>
<sequence>MLNTVSKRINQRAATFTKSLKREGYVCVLRPSLHDLKRRVGCVIASIRGLGRTGAAQVEGGVHGLVILCLKEFVNVMMFVSVGMDDRNNIIISRNMHSYVETAICRMVSDSLINPISV</sequence>
<evidence type="ECO:0000313" key="1">
    <source>
        <dbReference type="EMBL" id="CAA0384176.1"/>
    </source>
</evidence>
<reference evidence="1 2" key="1">
    <citation type="submission" date="2019-12" db="EMBL/GenBank/DDBJ databases">
        <authorList>
            <person name="Jiao W.-B."/>
            <person name="Schneeberger K."/>
        </authorList>
    </citation>
    <scope>NUCLEOTIDE SEQUENCE [LARGE SCALE GENOMIC DNA]</scope>
    <source>
        <strain evidence="2">cv. C24</strain>
    </source>
</reference>